<reference evidence="4" key="1">
    <citation type="submission" date="2022-01" db="EMBL/GenBank/DDBJ databases">
        <authorList>
            <person name="King R."/>
        </authorList>
    </citation>
    <scope>NUCLEOTIDE SEQUENCE</scope>
</reference>
<dbReference type="Pfam" id="PF01757">
    <property type="entry name" value="Acyl_transf_3"/>
    <property type="match status" value="1"/>
</dbReference>
<dbReference type="PANTHER" id="PTHR11161:SF0">
    <property type="entry name" value="O-ACYLTRANSFERASE LIKE PROTEIN"/>
    <property type="match status" value="1"/>
</dbReference>
<protein>
    <recommendedName>
        <fullName evidence="6">Nose resistant-to-fluoxetine protein N-terminal domain-containing protein</fullName>
    </recommendedName>
</protein>
<feature type="transmembrane region" description="Helical" evidence="1">
    <location>
        <begin position="914"/>
        <end position="940"/>
    </location>
</feature>
<sequence length="1005" mass="116059">MVEHYIKNLRKTPTKSGSKKRFHHLNDKLNQLTVQSSFSNFDKKLIYGNSFDFGDFDSCLATKIDQSGVSGKYCMIKYHSDDAISVPPSENQFTLSIHNLKWKNIDESFGGAICIPSVCNNDVIETITNQLFNGTSLSLTTDYEQEEFCQVQKTINFNYSDYIILSYYPLSNSEKMLKFMENPYTKLVQVFPFGLLGFFVISSALTTKKILNLLDKQSFNFFNIFIERYARTMFVVAAVICMNIFINNLHIYQAPYYFPDQQSEGCRKYWWTAMLLIQNYYHSGVTDMCAPQCWFLSANFHFFILTPLVIFPIWKWKQSVWVIIPALLAASQAFIFLYAIQNESFLKQANFFAITDNNFSSFYLQSHYLASAWIIGMLLGYVFYSCKDFEMSWILKSFLIAFIIFMFFKLFAWNFVFGQPEFNIFLFTIDRLLISLLAASVLFFCNYIHGDYGISKLAANIPINLLWTVIDRVGLSLYLVHPAVIIGSTVISKQPMSFDIIPITITAFGDFLLSLILAVFLYLLIENPFLNITKRFLNLNLSMRSSFSNYDKKFVYGNSFDFGDFDSCISTNVNGSSIVGKHCMIKFQSSDVIAVNPSVSPRNLKWKNIDVSFGAAVCVPDKCGNNEIRAIIDQLFNGTELHLSTDYEQEEFCQLQKPMSFKFSDYIVISSLDYLKPLRATLYLGLVFYHSIFIRAVFPSTNSEKILKFEESAFSKTVSTFPFGLTGFFVISSMLTTLKILRLLDKKSLNFFKMTIERYTRTVVVIAFVIFITVFINSLELFQAPYYFPDQQSKECREYCFAITNPKFSKYYLQSQYLASAWIIGMLIGVIFHRNKKLKMNLAMKLSLQLYIALMLFKLFAWNFIFGQPEFNIYLFTIDRLLISLLAGSVLFIFNYSSNMQNQSIKPRFYKISLIWTVIDRLGFSLYVVHLSVITANVVIQKQPLTMELFYIFKAAISDQILSLFCALLLYLFIETPFRKLIKIVLAKRISYCNVPQQVADVPRA</sequence>
<feature type="transmembrane region" description="Helical" evidence="1">
    <location>
        <begin position="398"/>
        <end position="416"/>
    </location>
</feature>
<evidence type="ECO:0000259" key="2">
    <source>
        <dbReference type="Pfam" id="PF01757"/>
    </source>
</evidence>
<keyword evidence="1" id="KW-1133">Transmembrane helix</keyword>
<name>A0A9N9RNW0_9DIPT</name>
<feature type="transmembrane region" description="Helical" evidence="1">
    <location>
        <begin position="500"/>
        <end position="525"/>
    </location>
</feature>
<feature type="transmembrane region" description="Helical" evidence="1">
    <location>
        <begin position="228"/>
        <end position="246"/>
    </location>
</feature>
<evidence type="ECO:0008006" key="6">
    <source>
        <dbReference type="Google" id="ProtNLM"/>
    </source>
</evidence>
<proteinExistence type="predicted"/>
<feature type="transmembrane region" description="Helical" evidence="1">
    <location>
        <begin position="457"/>
        <end position="480"/>
    </location>
</feature>
<evidence type="ECO:0000313" key="4">
    <source>
        <dbReference type="EMBL" id="CAG9800764.1"/>
    </source>
</evidence>
<dbReference type="PANTHER" id="PTHR11161">
    <property type="entry name" value="O-ACYLTRANSFERASE"/>
    <property type="match status" value="1"/>
</dbReference>
<feature type="domain" description="Acyltransferase 3" evidence="2">
    <location>
        <begin position="173"/>
        <end position="521"/>
    </location>
</feature>
<dbReference type="Pfam" id="PF20146">
    <property type="entry name" value="NRF"/>
    <property type="match status" value="2"/>
</dbReference>
<feature type="domain" description="Nose resistant-to-fluoxetine protein N-terminal" evidence="3">
    <location>
        <begin position="538"/>
        <end position="631"/>
    </location>
</feature>
<dbReference type="InterPro" id="IPR002656">
    <property type="entry name" value="Acyl_transf_3_dom"/>
</dbReference>
<feature type="transmembrane region" description="Helical" evidence="1">
    <location>
        <begin position="368"/>
        <end position="386"/>
    </location>
</feature>
<dbReference type="OrthoDB" id="10265389at2759"/>
<feature type="transmembrane region" description="Helical" evidence="1">
    <location>
        <begin position="422"/>
        <end position="445"/>
    </location>
</feature>
<reference evidence="4" key="2">
    <citation type="submission" date="2022-10" db="EMBL/GenBank/DDBJ databases">
        <authorList>
            <consortium name="ENA_rothamsted_submissions"/>
            <consortium name="culmorum"/>
            <person name="King R."/>
        </authorList>
    </citation>
    <scope>NUCLEOTIDE SEQUENCE</scope>
</reference>
<feature type="transmembrane region" description="Helical" evidence="1">
    <location>
        <begin position="952"/>
        <end position="974"/>
    </location>
</feature>
<evidence type="ECO:0000256" key="1">
    <source>
        <dbReference type="SAM" id="Phobius"/>
    </source>
</evidence>
<evidence type="ECO:0000313" key="5">
    <source>
        <dbReference type="Proteomes" id="UP001153620"/>
    </source>
</evidence>
<feature type="transmembrane region" description="Helical" evidence="1">
    <location>
        <begin position="320"/>
        <end position="340"/>
    </location>
</feature>
<gene>
    <name evidence="4" type="ORF">CHIRRI_LOCUS3702</name>
</gene>
<feature type="transmembrane region" description="Helical" evidence="1">
    <location>
        <begin position="718"/>
        <end position="738"/>
    </location>
</feature>
<keyword evidence="1" id="KW-0812">Transmembrane</keyword>
<feature type="transmembrane region" description="Helical" evidence="1">
    <location>
        <begin position="294"/>
        <end position="313"/>
    </location>
</feature>
<dbReference type="EMBL" id="OU895877">
    <property type="protein sequence ID" value="CAG9800764.1"/>
    <property type="molecule type" value="Genomic_DNA"/>
</dbReference>
<dbReference type="InterPro" id="IPR052728">
    <property type="entry name" value="O2_lipid_transport_reg"/>
</dbReference>
<feature type="transmembrane region" description="Helical" evidence="1">
    <location>
        <begin position="846"/>
        <end position="865"/>
    </location>
</feature>
<feature type="transmembrane region" description="Helical" evidence="1">
    <location>
        <begin position="680"/>
        <end position="698"/>
    </location>
</feature>
<feature type="domain" description="Nose resistant-to-fluoxetine protein N-terminal" evidence="3">
    <location>
        <begin position="30"/>
        <end position="127"/>
    </location>
</feature>
<dbReference type="Proteomes" id="UP001153620">
    <property type="component" value="Chromosome 1"/>
</dbReference>
<organism evidence="4 5">
    <name type="scientific">Chironomus riparius</name>
    <dbReference type="NCBI Taxonomy" id="315576"/>
    <lineage>
        <taxon>Eukaryota</taxon>
        <taxon>Metazoa</taxon>
        <taxon>Ecdysozoa</taxon>
        <taxon>Arthropoda</taxon>
        <taxon>Hexapoda</taxon>
        <taxon>Insecta</taxon>
        <taxon>Pterygota</taxon>
        <taxon>Neoptera</taxon>
        <taxon>Endopterygota</taxon>
        <taxon>Diptera</taxon>
        <taxon>Nematocera</taxon>
        <taxon>Chironomoidea</taxon>
        <taxon>Chironomidae</taxon>
        <taxon>Chironominae</taxon>
        <taxon>Chironomus</taxon>
    </lineage>
</organism>
<keyword evidence="5" id="KW-1185">Reference proteome</keyword>
<keyword evidence="1" id="KW-0472">Membrane</keyword>
<evidence type="ECO:0000259" key="3">
    <source>
        <dbReference type="Pfam" id="PF20146"/>
    </source>
</evidence>
<accession>A0A9N9RNW0</accession>
<feature type="transmembrane region" description="Helical" evidence="1">
    <location>
        <begin position="871"/>
        <end position="894"/>
    </location>
</feature>
<dbReference type="AlphaFoldDB" id="A0A9N9RNW0"/>
<feature type="transmembrane region" description="Helical" evidence="1">
    <location>
        <begin position="817"/>
        <end position="834"/>
    </location>
</feature>
<feature type="transmembrane region" description="Helical" evidence="1">
    <location>
        <begin position="187"/>
        <end position="207"/>
    </location>
</feature>
<dbReference type="InterPro" id="IPR006621">
    <property type="entry name" value="Nose-resist-to-fluoxetine_N"/>
</dbReference>
<dbReference type="GO" id="GO:0016747">
    <property type="term" value="F:acyltransferase activity, transferring groups other than amino-acyl groups"/>
    <property type="evidence" value="ECO:0007669"/>
    <property type="project" value="InterPro"/>
</dbReference>
<feature type="transmembrane region" description="Helical" evidence="1">
    <location>
        <begin position="759"/>
        <end position="779"/>
    </location>
</feature>